<sequence length="405" mass="44721">MLNKGALGGIKVLDLTQFESGTVCTETLAWLGADVYKVERPKKGELGRYSVAEPDIDSVGFIILNMNKKSVTLDIKSSEGKKILKELVEKCDVLVENMGPGSIDRLGFSYEDAKAYNPKIIYAQIKGFGLDGPWKDYPAFNPIAAAVGGMTAITGDPEGPPMQSGLNLADSGAGYICAMAISAALFQREKTGKGQRIEVSMQDTVIGFGRSAWEPYYRTGKPAPRVGNGMPLEDVAPAGMYPCKPFGPNDYVHIYCSRHPGSLQWASLCKIIGREDALEDERLKTPRSRYQYKEIVDQMITDWTKQHTKYEAMDILCKADVPAGAALDTEDITKDEYLRKRGMMIEVDHPRRGKLVIPGFIPRMSENQVAMKVSPQLGENNEEVYKELLGYSKEEIDNLKEAGVI</sequence>
<evidence type="ECO:0008006" key="4">
    <source>
        <dbReference type="Google" id="ProtNLM"/>
    </source>
</evidence>
<name>A0A1D8GFY4_9FIRM</name>
<dbReference type="Gene3D" id="3.40.50.10540">
    <property type="entry name" value="Crotonobetainyl-coa:carnitine coa-transferase, domain 1"/>
    <property type="match status" value="1"/>
</dbReference>
<protein>
    <recommendedName>
        <fullName evidence="4">Formyl-CoA transferase</fullName>
    </recommendedName>
</protein>
<dbReference type="InterPro" id="IPR044855">
    <property type="entry name" value="CoA-Trfase_III_dom3_sf"/>
</dbReference>
<proteinExistence type="predicted"/>
<dbReference type="RefSeq" id="WP_069975896.1">
    <property type="nucleotide sequence ID" value="NZ_CP017269.1"/>
</dbReference>
<dbReference type="GO" id="GO:0008410">
    <property type="term" value="F:CoA-transferase activity"/>
    <property type="evidence" value="ECO:0007669"/>
    <property type="project" value="TreeGrafter"/>
</dbReference>
<dbReference type="InterPro" id="IPR023606">
    <property type="entry name" value="CoA-Trfase_III_dom_1_sf"/>
</dbReference>
<evidence type="ECO:0000313" key="3">
    <source>
        <dbReference type="Proteomes" id="UP000095743"/>
    </source>
</evidence>
<dbReference type="OrthoDB" id="9797653at2"/>
<accession>A0A1D8GFY4</accession>
<keyword evidence="1" id="KW-0808">Transferase</keyword>
<dbReference type="SUPFAM" id="SSF89796">
    <property type="entry name" value="CoA-transferase family III (CaiB/BaiF)"/>
    <property type="match status" value="1"/>
</dbReference>
<dbReference type="AlphaFoldDB" id="A0A1D8GFY4"/>
<organism evidence="2 3">
    <name type="scientific">Geosporobacter ferrireducens</name>
    <dbReference type="NCBI Taxonomy" id="1424294"/>
    <lineage>
        <taxon>Bacteria</taxon>
        <taxon>Bacillati</taxon>
        <taxon>Bacillota</taxon>
        <taxon>Clostridia</taxon>
        <taxon>Peptostreptococcales</taxon>
        <taxon>Thermotaleaceae</taxon>
        <taxon>Geosporobacter</taxon>
    </lineage>
</organism>
<evidence type="ECO:0000256" key="1">
    <source>
        <dbReference type="ARBA" id="ARBA00022679"/>
    </source>
</evidence>
<dbReference type="Pfam" id="PF02515">
    <property type="entry name" value="CoA_transf_3"/>
    <property type="match status" value="1"/>
</dbReference>
<reference evidence="2 3" key="1">
    <citation type="submission" date="2016-09" db="EMBL/GenBank/DDBJ databases">
        <title>Genomic analysis reveals versatility of anaerobic energy metabolism of Geosporobacter ferrireducens IRF9 of phylum Firmicutes.</title>
        <authorList>
            <person name="Kim S.-J."/>
        </authorList>
    </citation>
    <scope>NUCLEOTIDE SEQUENCE [LARGE SCALE GENOMIC DNA]</scope>
    <source>
        <strain evidence="2 3">IRF9</strain>
    </source>
</reference>
<dbReference type="Proteomes" id="UP000095743">
    <property type="component" value="Chromosome"/>
</dbReference>
<dbReference type="InterPro" id="IPR050483">
    <property type="entry name" value="CoA-transferase_III_domain"/>
</dbReference>
<evidence type="ECO:0000313" key="2">
    <source>
        <dbReference type="EMBL" id="AOT69812.1"/>
    </source>
</evidence>
<gene>
    <name evidence="2" type="ORF">Gferi_09610</name>
</gene>
<dbReference type="Gene3D" id="3.30.1540.10">
    <property type="entry name" value="formyl-coa transferase, domain 3"/>
    <property type="match status" value="1"/>
</dbReference>
<dbReference type="PANTHER" id="PTHR48207:SF3">
    <property type="entry name" value="SUCCINATE--HYDROXYMETHYLGLUTARATE COA-TRANSFERASE"/>
    <property type="match status" value="1"/>
</dbReference>
<dbReference type="PANTHER" id="PTHR48207">
    <property type="entry name" value="SUCCINATE--HYDROXYMETHYLGLUTARATE COA-TRANSFERASE"/>
    <property type="match status" value="1"/>
</dbReference>
<keyword evidence="3" id="KW-1185">Reference proteome</keyword>
<dbReference type="STRING" id="1424294.Gferi_09610"/>
<dbReference type="InterPro" id="IPR003673">
    <property type="entry name" value="CoA-Trfase_fam_III"/>
</dbReference>
<dbReference type="KEGG" id="gfe:Gferi_09610"/>
<dbReference type="EMBL" id="CP017269">
    <property type="protein sequence ID" value="AOT69812.1"/>
    <property type="molecule type" value="Genomic_DNA"/>
</dbReference>